<dbReference type="InterPro" id="IPR010001">
    <property type="entry name" value="BofA"/>
</dbReference>
<sequence length="89" mass="9357">MFEPVIVIPIIGGLILLLLLAGGTTNKILRLIGQGSIKLVIGALFLFFVNVIGAQMDIHVPINVVTTSISGILGIPGLIALIIINNFIL</sequence>
<evidence type="ECO:0000313" key="2">
    <source>
        <dbReference type="EMBL" id="MBM7705087.1"/>
    </source>
</evidence>
<dbReference type="Pfam" id="PF07441">
    <property type="entry name" value="BofA"/>
    <property type="match status" value="1"/>
</dbReference>
<keyword evidence="3" id="KW-1185">Reference proteome</keyword>
<proteinExistence type="predicted"/>
<keyword evidence="1" id="KW-1133">Transmembrane helix</keyword>
<organism evidence="2 3">
    <name type="scientific">Priestia iocasae</name>
    <dbReference type="NCBI Taxonomy" id="2291674"/>
    <lineage>
        <taxon>Bacteria</taxon>
        <taxon>Bacillati</taxon>
        <taxon>Bacillota</taxon>
        <taxon>Bacilli</taxon>
        <taxon>Bacillales</taxon>
        <taxon>Bacillaceae</taxon>
        <taxon>Priestia</taxon>
    </lineage>
</organism>
<evidence type="ECO:0000313" key="3">
    <source>
        <dbReference type="Proteomes" id="UP000809829"/>
    </source>
</evidence>
<comment type="caution">
    <text evidence="2">The sequence shown here is derived from an EMBL/GenBank/DDBJ whole genome shotgun (WGS) entry which is preliminary data.</text>
</comment>
<feature type="transmembrane region" description="Helical" evidence="1">
    <location>
        <begin position="37"/>
        <end position="56"/>
    </location>
</feature>
<protein>
    <submittedName>
        <fullName evidence="2">Inhibitor of the pro-sigma K processing machinery</fullName>
    </submittedName>
</protein>
<name>A0ABS2R1J0_9BACI</name>
<dbReference type="Proteomes" id="UP000809829">
    <property type="component" value="Unassembled WGS sequence"/>
</dbReference>
<reference evidence="2 3" key="1">
    <citation type="submission" date="2021-01" db="EMBL/GenBank/DDBJ databases">
        <title>Genomic Encyclopedia of Type Strains, Phase IV (KMG-IV): sequencing the most valuable type-strain genomes for metagenomic binning, comparative biology and taxonomic classification.</title>
        <authorList>
            <person name="Goeker M."/>
        </authorList>
    </citation>
    <scope>NUCLEOTIDE SEQUENCE [LARGE SCALE GENOMIC DNA]</scope>
    <source>
        <strain evidence="2 3">DSM 104297</strain>
    </source>
</reference>
<feature type="transmembrane region" description="Helical" evidence="1">
    <location>
        <begin position="6"/>
        <end position="25"/>
    </location>
</feature>
<dbReference type="RefSeq" id="WP_205189071.1">
    <property type="nucleotide sequence ID" value="NZ_JAFBFC010000015.1"/>
</dbReference>
<keyword evidence="1" id="KW-0472">Membrane</keyword>
<dbReference type="EMBL" id="JAFBFC010000015">
    <property type="protein sequence ID" value="MBM7705087.1"/>
    <property type="molecule type" value="Genomic_DNA"/>
</dbReference>
<keyword evidence="1" id="KW-0812">Transmembrane</keyword>
<dbReference type="NCBIfam" id="TIGR02862">
    <property type="entry name" value="spore_BofA"/>
    <property type="match status" value="1"/>
</dbReference>
<feature type="transmembrane region" description="Helical" evidence="1">
    <location>
        <begin position="68"/>
        <end position="88"/>
    </location>
</feature>
<evidence type="ECO:0000256" key="1">
    <source>
        <dbReference type="SAM" id="Phobius"/>
    </source>
</evidence>
<gene>
    <name evidence="2" type="ORF">JOC83_003999</name>
</gene>
<accession>A0ABS2R1J0</accession>